<evidence type="ECO:0000313" key="2">
    <source>
        <dbReference type="Proteomes" id="UP000002534"/>
    </source>
</evidence>
<evidence type="ECO:0000313" key="1">
    <source>
        <dbReference type="EMBL" id="ABI81785.1"/>
    </source>
</evidence>
<dbReference type="KEGG" id="pca:Pcar_3164"/>
<organism evidence="1 2">
    <name type="scientific">Syntrophotalea carbinolica (strain DSM 2380 / NBRC 103641 / GraBd1)</name>
    <name type="common">Pelobacter carbinolicus</name>
    <dbReference type="NCBI Taxonomy" id="338963"/>
    <lineage>
        <taxon>Bacteria</taxon>
        <taxon>Pseudomonadati</taxon>
        <taxon>Thermodesulfobacteriota</taxon>
        <taxon>Desulfuromonadia</taxon>
        <taxon>Desulfuromonadales</taxon>
        <taxon>Syntrophotaleaceae</taxon>
        <taxon>Syntrophotalea</taxon>
    </lineage>
</organism>
<dbReference type="EMBL" id="CP000142">
    <property type="protein sequence ID" value="ABI81785.1"/>
    <property type="molecule type" value="Genomic_DNA"/>
</dbReference>
<dbReference type="HOGENOM" id="CLU_2451955_0_0_7"/>
<reference evidence="2" key="1">
    <citation type="submission" date="2005-10" db="EMBL/GenBank/DDBJ databases">
        <title>Complete sequence of Pelobacter carbinolicus DSM 2380.</title>
        <authorList>
            <person name="Copeland A."/>
            <person name="Lucas S."/>
            <person name="Lapidus A."/>
            <person name="Barry K."/>
            <person name="Detter J.C."/>
            <person name="Glavina T."/>
            <person name="Hammon N."/>
            <person name="Israni S."/>
            <person name="Pitluck S."/>
            <person name="Chertkov O."/>
            <person name="Schmutz J."/>
            <person name="Larimer F."/>
            <person name="Land M."/>
            <person name="Kyrpides N."/>
            <person name="Ivanova N."/>
            <person name="Richardson P."/>
        </authorList>
    </citation>
    <scope>NUCLEOTIDE SEQUENCE [LARGE SCALE GENOMIC DNA]</scope>
    <source>
        <strain evidence="2">DSM 2380 / NBRC 103641 / GraBd1</strain>
    </source>
</reference>
<keyword evidence="2" id="KW-1185">Reference proteome</keyword>
<name>Q0C702_SYNC1</name>
<gene>
    <name evidence="1" type="ordered locus">Pcar_3164</name>
</gene>
<reference evidence="1 2" key="2">
    <citation type="journal article" date="2012" name="BMC Genomics">
        <title>The genome of Pelobacter carbinolicus reveals surprising metabolic capabilities and physiological features.</title>
        <authorList>
            <person name="Aklujkar M."/>
            <person name="Haveman S.A."/>
            <person name="Didonato R.Jr."/>
            <person name="Chertkov O."/>
            <person name="Han C.S."/>
            <person name="Land M.L."/>
            <person name="Brown P."/>
            <person name="Lovley D.R."/>
        </authorList>
    </citation>
    <scope>NUCLEOTIDE SEQUENCE [LARGE SCALE GENOMIC DNA]</scope>
    <source>
        <strain evidence="2">DSM 2380 / NBRC 103641 / GraBd1</strain>
    </source>
</reference>
<dbReference type="AlphaFoldDB" id="Q0C702"/>
<protein>
    <submittedName>
        <fullName evidence="1">Uncharacterized protein</fullName>
    </submittedName>
</protein>
<accession>Q0C702</accession>
<dbReference type="Proteomes" id="UP000002534">
    <property type="component" value="Chromosome"/>
</dbReference>
<sequence length="89" mass="10387">MVLFLEFMLAFRFVGLIRPQNMPYASTEFIFEICRRDPSATIFPGAEKNRFNLTTYDFLYILFSISMSRTQVATLFQAGDRLSLSIRSR</sequence>
<proteinExistence type="predicted"/>